<sequence>MDDHKTRNRRGNCSLMKWVRITAIFEILLSIILIMLAIWLVDPERNVYGKQGYIYIVAAVVCMAIYLVTFWSNPGRTYPLYAAYIASLFYAGLAGQKAIYFGTRYFGLNSKPWVYELGQIFDEKKDNGLPNGIAITPSSVAGPITLLFVGFFILQICFSILFNGACTTLKSTRTQIIDYIE</sequence>
<dbReference type="AlphaFoldDB" id="A0A915E2F6"/>
<keyword evidence="1" id="KW-0472">Membrane</keyword>
<feature type="transmembrane region" description="Helical" evidence="1">
    <location>
        <begin position="78"/>
        <end position="100"/>
    </location>
</feature>
<organism evidence="2 3">
    <name type="scientific">Ditylenchus dipsaci</name>
    <dbReference type="NCBI Taxonomy" id="166011"/>
    <lineage>
        <taxon>Eukaryota</taxon>
        <taxon>Metazoa</taxon>
        <taxon>Ecdysozoa</taxon>
        <taxon>Nematoda</taxon>
        <taxon>Chromadorea</taxon>
        <taxon>Rhabditida</taxon>
        <taxon>Tylenchina</taxon>
        <taxon>Tylenchomorpha</taxon>
        <taxon>Sphaerularioidea</taxon>
        <taxon>Anguinidae</taxon>
        <taxon>Anguininae</taxon>
        <taxon>Ditylenchus</taxon>
    </lineage>
</organism>
<evidence type="ECO:0000256" key="1">
    <source>
        <dbReference type="SAM" id="Phobius"/>
    </source>
</evidence>
<dbReference type="WBParaSite" id="jg26237">
    <property type="protein sequence ID" value="jg26237"/>
    <property type="gene ID" value="jg26237"/>
</dbReference>
<feature type="transmembrane region" description="Helical" evidence="1">
    <location>
        <begin position="21"/>
        <end position="41"/>
    </location>
</feature>
<keyword evidence="2" id="KW-1185">Reference proteome</keyword>
<feature type="transmembrane region" description="Helical" evidence="1">
    <location>
        <begin position="144"/>
        <end position="166"/>
    </location>
</feature>
<evidence type="ECO:0000313" key="3">
    <source>
        <dbReference type="WBParaSite" id="jg26237"/>
    </source>
</evidence>
<accession>A0A915E2F6</accession>
<keyword evidence="1" id="KW-0812">Transmembrane</keyword>
<keyword evidence="1" id="KW-1133">Transmembrane helix</keyword>
<feature type="transmembrane region" description="Helical" evidence="1">
    <location>
        <begin position="53"/>
        <end position="71"/>
    </location>
</feature>
<evidence type="ECO:0000313" key="2">
    <source>
        <dbReference type="Proteomes" id="UP000887574"/>
    </source>
</evidence>
<name>A0A915E2F6_9BILA</name>
<dbReference type="Proteomes" id="UP000887574">
    <property type="component" value="Unplaced"/>
</dbReference>
<reference evidence="3" key="1">
    <citation type="submission" date="2022-11" db="UniProtKB">
        <authorList>
            <consortium name="WormBaseParasite"/>
        </authorList>
    </citation>
    <scope>IDENTIFICATION</scope>
</reference>
<protein>
    <submittedName>
        <fullName evidence="3">MARVEL domain-containing protein</fullName>
    </submittedName>
</protein>
<proteinExistence type="predicted"/>